<dbReference type="HAMAP" id="MF_01940">
    <property type="entry name" value="RNA_CPDase"/>
    <property type="match status" value="1"/>
</dbReference>
<protein>
    <recommendedName>
        <fullName evidence="2">RNA 2',3'-cyclic phosphodiesterase</fullName>
        <shortName evidence="2">RNA 2',3'-CPDase</shortName>
        <ecNumber evidence="2">3.1.4.58</ecNumber>
    </recommendedName>
</protein>
<comment type="caution">
    <text evidence="4">The sequence shown here is derived from an EMBL/GenBank/DDBJ whole genome shotgun (WGS) entry which is preliminary data.</text>
</comment>
<dbReference type="AlphaFoldDB" id="A0A840ANN1"/>
<feature type="domain" description="Phosphoesterase HXTX" evidence="3">
    <location>
        <begin position="8"/>
        <end position="83"/>
    </location>
</feature>
<evidence type="ECO:0000313" key="4">
    <source>
        <dbReference type="EMBL" id="MBB3931899.1"/>
    </source>
</evidence>
<keyword evidence="4" id="KW-0436">Ligase</keyword>
<evidence type="ECO:0000256" key="1">
    <source>
        <dbReference type="ARBA" id="ARBA00022801"/>
    </source>
</evidence>
<dbReference type="Pfam" id="PF02834">
    <property type="entry name" value="LigT_PEase"/>
    <property type="match status" value="2"/>
</dbReference>
<dbReference type="EMBL" id="JACIDS010000003">
    <property type="protein sequence ID" value="MBB3931899.1"/>
    <property type="molecule type" value="Genomic_DNA"/>
</dbReference>
<keyword evidence="1 2" id="KW-0378">Hydrolase</keyword>
<dbReference type="PANTHER" id="PTHR35561">
    <property type="entry name" value="RNA 2',3'-CYCLIC PHOSPHODIESTERASE"/>
    <property type="match status" value="1"/>
</dbReference>
<evidence type="ECO:0000256" key="2">
    <source>
        <dbReference type="HAMAP-Rule" id="MF_01940"/>
    </source>
</evidence>
<proteinExistence type="inferred from homology"/>
<comment type="catalytic activity">
    <reaction evidence="2">
        <text>a 3'-end 2',3'-cyclophospho-ribonucleotide-RNA + H2O = a 3'-end 2'-phospho-ribonucleotide-RNA + H(+)</text>
        <dbReference type="Rhea" id="RHEA:11828"/>
        <dbReference type="Rhea" id="RHEA-COMP:10464"/>
        <dbReference type="Rhea" id="RHEA-COMP:17353"/>
        <dbReference type="ChEBI" id="CHEBI:15377"/>
        <dbReference type="ChEBI" id="CHEBI:15378"/>
        <dbReference type="ChEBI" id="CHEBI:83064"/>
        <dbReference type="ChEBI" id="CHEBI:173113"/>
        <dbReference type="EC" id="3.1.4.58"/>
    </reaction>
</comment>
<dbReference type="GO" id="GO:0008664">
    <property type="term" value="F:RNA 2',3'-cyclic 3'-phosphodiesterase activity"/>
    <property type="evidence" value="ECO:0007669"/>
    <property type="project" value="UniProtKB-EC"/>
</dbReference>
<name>A0A840ANN1_9HYPH</name>
<dbReference type="InterPro" id="IPR014051">
    <property type="entry name" value="Phosphoesterase_HXTX"/>
</dbReference>
<dbReference type="InterPro" id="IPR009097">
    <property type="entry name" value="Cyclic_Pdiesterase"/>
</dbReference>
<dbReference type="PANTHER" id="PTHR35561:SF1">
    <property type="entry name" value="RNA 2',3'-CYCLIC PHOSPHODIESTERASE"/>
    <property type="match status" value="1"/>
</dbReference>
<dbReference type="GO" id="GO:0004113">
    <property type="term" value="F:2',3'-cyclic-nucleotide 3'-phosphodiesterase activity"/>
    <property type="evidence" value="ECO:0007669"/>
    <property type="project" value="InterPro"/>
</dbReference>
<feature type="domain" description="Phosphoesterase HXTX" evidence="3">
    <location>
        <begin position="91"/>
        <end position="165"/>
    </location>
</feature>
<dbReference type="NCBIfam" id="TIGR02258">
    <property type="entry name" value="2_5_ligase"/>
    <property type="match status" value="1"/>
</dbReference>
<dbReference type="Gene3D" id="3.90.1140.10">
    <property type="entry name" value="Cyclic phosphodiesterase"/>
    <property type="match status" value="1"/>
</dbReference>
<comment type="similarity">
    <text evidence="2">Belongs to the 2H phosphoesterase superfamily. ThpR family.</text>
</comment>
<dbReference type="EC" id="3.1.4.58" evidence="2"/>
<feature type="active site" description="Proton acceptor" evidence="2">
    <location>
        <position position="120"/>
    </location>
</feature>
<accession>A0A840ANN1</accession>
<evidence type="ECO:0000259" key="3">
    <source>
        <dbReference type="Pfam" id="PF02834"/>
    </source>
</evidence>
<dbReference type="Proteomes" id="UP000553963">
    <property type="component" value="Unassembled WGS sequence"/>
</dbReference>
<dbReference type="InterPro" id="IPR004175">
    <property type="entry name" value="RNA_CPDase"/>
</dbReference>
<gene>
    <name evidence="4" type="ORF">GGR25_002949</name>
</gene>
<feature type="short sequence motif" description="HXTX 2" evidence="2">
    <location>
        <begin position="120"/>
        <end position="123"/>
    </location>
</feature>
<feature type="active site" description="Proton donor" evidence="2">
    <location>
        <position position="37"/>
    </location>
</feature>
<feature type="short sequence motif" description="HXTX 1" evidence="2">
    <location>
        <begin position="37"/>
        <end position="40"/>
    </location>
</feature>
<reference evidence="4 5" key="1">
    <citation type="submission" date="2020-08" db="EMBL/GenBank/DDBJ databases">
        <title>Genomic Encyclopedia of Type Strains, Phase IV (KMG-IV): sequencing the most valuable type-strain genomes for metagenomic binning, comparative biology and taxonomic classification.</title>
        <authorList>
            <person name="Goeker M."/>
        </authorList>
    </citation>
    <scope>NUCLEOTIDE SEQUENCE [LARGE SCALE GENOMIC DNA]</scope>
    <source>
        <strain evidence="4 5">DSM 25966</strain>
    </source>
</reference>
<sequence>MPRLFTALEVPADVGQRLALLRGGLQGARWIDEENYHVTLRFIGDIDFRTADEIVEALDRVKRRDIELRFEGLTAFGTSKPHSIVAKVAPSRALAELQAEHERVMQKIGLPPDGRRFTPHVTLARLRGTPQRDVANYLALKGGFFAGPFHVSRFVLLSSKDSTGGGPYLVEQSYPLAAAA</sequence>
<keyword evidence="5" id="KW-1185">Reference proteome</keyword>
<dbReference type="GO" id="GO:0016874">
    <property type="term" value="F:ligase activity"/>
    <property type="evidence" value="ECO:0007669"/>
    <property type="project" value="UniProtKB-KW"/>
</dbReference>
<comment type="function">
    <text evidence="2">Hydrolyzes RNA 2',3'-cyclic phosphodiester to an RNA 2'-phosphomonoester.</text>
</comment>
<dbReference type="RefSeq" id="WP_183399503.1">
    <property type="nucleotide sequence ID" value="NZ_JACIDS010000003.1"/>
</dbReference>
<organism evidence="4 5">
    <name type="scientific">Kaistia hirudinis</name>
    <dbReference type="NCBI Taxonomy" id="1293440"/>
    <lineage>
        <taxon>Bacteria</taxon>
        <taxon>Pseudomonadati</taxon>
        <taxon>Pseudomonadota</taxon>
        <taxon>Alphaproteobacteria</taxon>
        <taxon>Hyphomicrobiales</taxon>
        <taxon>Kaistiaceae</taxon>
        <taxon>Kaistia</taxon>
    </lineage>
</organism>
<dbReference type="SUPFAM" id="SSF55144">
    <property type="entry name" value="LigT-like"/>
    <property type="match status" value="1"/>
</dbReference>
<evidence type="ECO:0000313" key="5">
    <source>
        <dbReference type="Proteomes" id="UP000553963"/>
    </source>
</evidence>